<dbReference type="GO" id="GO:0007155">
    <property type="term" value="P:cell adhesion"/>
    <property type="evidence" value="ECO:0007669"/>
    <property type="project" value="InterPro"/>
</dbReference>
<protein>
    <submittedName>
        <fullName evidence="2">H-type lectin domain-containing protein</fullName>
    </submittedName>
</protein>
<reference evidence="2 3" key="1">
    <citation type="submission" date="2018-07" db="EMBL/GenBank/DDBJ databases">
        <title>Genomic Encyclopedia of Type Strains, Phase III (KMG-III): the genomes of soil and plant-associated and newly described type strains.</title>
        <authorList>
            <person name="Whitman W."/>
        </authorList>
    </citation>
    <scope>NUCLEOTIDE SEQUENCE [LARGE SCALE GENOMIC DNA]</scope>
    <source>
        <strain evidence="2 3">CECT 8525</strain>
    </source>
</reference>
<name>A0A368YSY4_9RHOB</name>
<evidence type="ECO:0000313" key="2">
    <source>
        <dbReference type="EMBL" id="RCW83332.1"/>
    </source>
</evidence>
<evidence type="ECO:0000259" key="1">
    <source>
        <dbReference type="Pfam" id="PF09458"/>
    </source>
</evidence>
<dbReference type="InterPro" id="IPR019019">
    <property type="entry name" value="H-type_lectin_domain"/>
</dbReference>
<dbReference type="GO" id="GO:0030246">
    <property type="term" value="F:carbohydrate binding"/>
    <property type="evidence" value="ECO:0007669"/>
    <property type="project" value="UniProtKB-KW"/>
</dbReference>
<organism evidence="2 3">
    <name type="scientific">Paracoccus lutimaris</name>
    <dbReference type="NCBI Taxonomy" id="1490030"/>
    <lineage>
        <taxon>Bacteria</taxon>
        <taxon>Pseudomonadati</taxon>
        <taxon>Pseudomonadota</taxon>
        <taxon>Alphaproteobacteria</taxon>
        <taxon>Rhodobacterales</taxon>
        <taxon>Paracoccaceae</taxon>
        <taxon>Paracoccus</taxon>
    </lineage>
</organism>
<accession>A0A368YSY4</accession>
<keyword evidence="3" id="KW-1185">Reference proteome</keyword>
<dbReference type="Proteomes" id="UP000253345">
    <property type="component" value="Unassembled WGS sequence"/>
</dbReference>
<comment type="caution">
    <text evidence="2">The sequence shown here is derived from an EMBL/GenBank/DDBJ whole genome shotgun (WGS) entry which is preliminary data.</text>
</comment>
<dbReference type="Gene3D" id="2.60.40.2080">
    <property type="match status" value="1"/>
</dbReference>
<dbReference type="EMBL" id="QPJL01000010">
    <property type="protein sequence ID" value="RCW83332.1"/>
    <property type="molecule type" value="Genomic_DNA"/>
</dbReference>
<feature type="domain" description="H-type lectin" evidence="1">
    <location>
        <begin position="41"/>
        <end position="105"/>
    </location>
</feature>
<dbReference type="SUPFAM" id="SSF141086">
    <property type="entry name" value="Agglutinin HPA-like"/>
    <property type="match status" value="1"/>
</dbReference>
<gene>
    <name evidence="2" type="ORF">DFP89_11012</name>
</gene>
<keyword evidence="2" id="KW-0430">Lectin</keyword>
<proteinExistence type="predicted"/>
<dbReference type="InterPro" id="IPR037221">
    <property type="entry name" value="H-type_lectin_dom_sf"/>
</dbReference>
<evidence type="ECO:0000313" key="3">
    <source>
        <dbReference type="Proteomes" id="UP000253345"/>
    </source>
</evidence>
<sequence>MVRRFGHFAVGVSNGETEIFSAFESGGPMWTGQGGRVERSNVAFEQPFLEPPIVHVAPSMWDIDCGANQRAELRAVNVTTDGFELQFRTWGDTRVARVHASWLAIGPVAFEEDWQAE</sequence>
<dbReference type="Pfam" id="PF09458">
    <property type="entry name" value="H_lectin"/>
    <property type="match status" value="1"/>
</dbReference>
<dbReference type="AlphaFoldDB" id="A0A368YSY4"/>